<reference evidence="4 5" key="1">
    <citation type="submission" date="2018-10" db="EMBL/GenBank/DDBJ databases">
        <title>Genomic Encyclopedia of Archaeal and Bacterial Type Strains, Phase II (KMG-II): from individual species to whole genera.</title>
        <authorList>
            <person name="Goeker M."/>
        </authorList>
    </citation>
    <scope>NUCLEOTIDE SEQUENCE [LARGE SCALE GENOMIC DNA]</scope>
    <source>
        <strain evidence="4 5">DSM 16510</strain>
    </source>
</reference>
<comment type="similarity">
    <text evidence="3">Belongs to the Hfq family.</text>
</comment>
<accession>A0A497XQ17</accession>
<keyword evidence="2 3" id="KW-0346">Stress response</keyword>
<protein>
    <recommendedName>
        <fullName evidence="3">RNA-binding protein Hfq</fullName>
    </recommendedName>
</protein>
<comment type="subunit">
    <text evidence="3">Homohexamer.</text>
</comment>
<dbReference type="SUPFAM" id="SSF50182">
    <property type="entry name" value="Sm-like ribonucleoproteins"/>
    <property type="match status" value="1"/>
</dbReference>
<dbReference type="Pfam" id="PF17209">
    <property type="entry name" value="Hfq"/>
    <property type="match status" value="1"/>
</dbReference>
<comment type="function">
    <text evidence="3">RNA chaperone that binds small regulatory RNA (sRNAs) and mRNAs to facilitate mRNA translational regulation in response to envelope stress, environmental stress and changes in metabolite concentrations. Also binds with high specificity to tRNAs.</text>
</comment>
<dbReference type="GO" id="GO:0003723">
    <property type="term" value="F:RNA binding"/>
    <property type="evidence" value="ECO:0007669"/>
    <property type="project" value="UniProtKB-UniRule"/>
</dbReference>
<evidence type="ECO:0000256" key="2">
    <source>
        <dbReference type="ARBA" id="ARBA00023016"/>
    </source>
</evidence>
<dbReference type="Proteomes" id="UP000267841">
    <property type="component" value="Unassembled WGS sequence"/>
</dbReference>
<name>A0A497XQ17_9AQUI</name>
<proteinExistence type="inferred from homology"/>
<dbReference type="GO" id="GO:0045974">
    <property type="term" value="P:regulation of translation, ncRNA-mediated"/>
    <property type="evidence" value="ECO:0007669"/>
    <property type="project" value="TreeGrafter"/>
</dbReference>
<comment type="caution">
    <text evidence="4">The sequence shown here is derived from an EMBL/GenBank/DDBJ whole genome shotgun (WGS) entry which is preliminary data.</text>
</comment>
<gene>
    <name evidence="3" type="primary">hfq</name>
    <name evidence="4" type="ORF">BCF55_0516</name>
</gene>
<dbReference type="EMBL" id="RCCJ01000001">
    <property type="protein sequence ID" value="RLJ70250.1"/>
    <property type="molecule type" value="Genomic_DNA"/>
</dbReference>
<dbReference type="Gene3D" id="2.30.30.100">
    <property type="match status" value="1"/>
</dbReference>
<dbReference type="AlphaFoldDB" id="A0A497XQ17"/>
<dbReference type="RefSeq" id="WP_121009562.1">
    <property type="nucleotide sequence ID" value="NZ_RCCJ01000001.1"/>
</dbReference>
<dbReference type="CDD" id="cd01716">
    <property type="entry name" value="Hfq"/>
    <property type="match status" value="1"/>
</dbReference>
<dbReference type="GO" id="GO:0005829">
    <property type="term" value="C:cytosol"/>
    <property type="evidence" value="ECO:0007669"/>
    <property type="project" value="TreeGrafter"/>
</dbReference>
<sequence length="70" mass="7883">MYPMEKETSIQDELLDSFKAKGATVTVYLTRGNRITGKVLNHDKYTILLDVEGQPNLIYKHAVSTIVEGK</sequence>
<dbReference type="InterPro" id="IPR005001">
    <property type="entry name" value="Hfq"/>
</dbReference>
<evidence type="ECO:0000313" key="4">
    <source>
        <dbReference type="EMBL" id="RLJ70250.1"/>
    </source>
</evidence>
<dbReference type="NCBIfam" id="TIGR02383">
    <property type="entry name" value="Hfq"/>
    <property type="match status" value="1"/>
</dbReference>
<evidence type="ECO:0000256" key="1">
    <source>
        <dbReference type="ARBA" id="ARBA00022884"/>
    </source>
</evidence>
<dbReference type="OrthoDB" id="9799751at2"/>
<evidence type="ECO:0000313" key="5">
    <source>
        <dbReference type="Proteomes" id="UP000267841"/>
    </source>
</evidence>
<dbReference type="GO" id="GO:0043487">
    <property type="term" value="P:regulation of RNA stability"/>
    <property type="evidence" value="ECO:0007669"/>
    <property type="project" value="TreeGrafter"/>
</dbReference>
<organism evidence="4 5">
    <name type="scientific">Hydrogenivirga caldilitoris</name>
    <dbReference type="NCBI Taxonomy" id="246264"/>
    <lineage>
        <taxon>Bacteria</taxon>
        <taxon>Pseudomonadati</taxon>
        <taxon>Aquificota</taxon>
        <taxon>Aquificia</taxon>
        <taxon>Aquificales</taxon>
        <taxon>Aquificaceae</taxon>
        <taxon>Hydrogenivirga</taxon>
    </lineage>
</organism>
<evidence type="ECO:0000256" key="3">
    <source>
        <dbReference type="HAMAP-Rule" id="MF_00436"/>
    </source>
</evidence>
<dbReference type="PANTHER" id="PTHR34772">
    <property type="entry name" value="RNA-BINDING PROTEIN HFQ"/>
    <property type="match status" value="1"/>
</dbReference>
<dbReference type="PANTHER" id="PTHR34772:SF1">
    <property type="entry name" value="RNA-BINDING PROTEIN HFQ"/>
    <property type="match status" value="1"/>
</dbReference>
<keyword evidence="1 3" id="KW-0694">RNA-binding</keyword>
<dbReference type="GO" id="GO:0006355">
    <property type="term" value="P:regulation of DNA-templated transcription"/>
    <property type="evidence" value="ECO:0007669"/>
    <property type="project" value="InterPro"/>
</dbReference>
<keyword evidence="5" id="KW-1185">Reference proteome</keyword>
<dbReference type="InterPro" id="IPR010920">
    <property type="entry name" value="LSM_dom_sf"/>
</dbReference>
<dbReference type="HAMAP" id="MF_00436">
    <property type="entry name" value="Hfq"/>
    <property type="match status" value="1"/>
</dbReference>